<dbReference type="SFLD" id="SFLDS00029">
    <property type="entry name" value="Radical_SAM"/>
    <property type="match status" value="1"/>
</dbReference>
<evidence type="ECO:0000256" key="9">
    <source>
        <dbReference type="ARBA" id="ARBA00022723"/>
    </source>
</evidence>
<evidence type="ECO:0000259" key="19">
    <source>
        <dbReference type="PROSITE" id="PS51918"/>
    </source>
</evidence>
<comment type="cofactor">
    <cofactor evidence="17">
        <name>[2Fe-2S] cluster</name>
        <dbReference type="ChEBI" id="CHEBI:190135"/>
    </cofactor>
    <text evidence="17">Binds 1 [2Fe-2S] cluster. The cluster is coordinated with 3 cysteines and 1 arginine.</text>
</comment>
<dbReference type="SFLD" id="SFLDG01060">
    <property type="entry name" value="BATS_domain_containing"/>
    <property type="match status" value="1"/>
</dbReference>
<evidence type="ECO:0000256" key="3">
    <source>
        <dbReference type="ARBA" id="ARBA00011738"/>
    </source>
</evidence>
<dbReference type="EC" id="2.8.1.6" evidence="4 16"/>
<dbReference type="PANTHER" id="PTHR22976">
    <property type="entry name" value="BIOTIN SYNTHASE"/>
    <property type="match status" value="1"/>
</dbReference>
<evidence type="ECO:0000256" key="11">
    <source>
        <dbReference type="ARBA" id="ARBA00023004"/>
    </source>
</evidence>
<dbReference type="GO" id="GO:0051539">
    <property type="term" value="F:4 iron, 4 sulfur cluster binding"/>
    <property type="evidence" value="ECO:0007669"/>
    <property type="project" value="UniProtKB-KW"/>
</dbReference>
<dbReference type="GO" id="GO:0005506">
    <property type="term" value="F:iron ion binding"/>
    <property type="evidence" value="ECO:0007669"/>
    <property type="project" value="UniProtKB-UniRule"/>
</dbReference>
<keyword evidence="5 16" id="KW-0004">4Fe-4S</keyword>
<evidence type="ECO:0000256" key="17">
    <source>
        <dbReference type="PIRSR" id="PIRSR001619-1"/>
    </source>
</evidence>
<name>A0AA37XA09_9MICO</name>
<evidence type="ECO:0000256" key="6">
    <source>
        <dbReference type="ARBA" id="ARBA00022679"/>
    </source>
</evidence>
<keyword evidence="12 16" id="KW-0411">Iron-sulfur</keyword>
<evidence type="ECO:0000256" key="4">
    <source>
        <dbReference type="ARBA" id="ARBA00012236"/>
    </source>
</evidence>
<keyword evidence="9 16" id="KW-0479">Metal-binding</keyword>
<dbReference type="AlphaFoldDB" id="A0AA37XA09"/>
<dbReference type="HAMAP" id="MF_01694">
    <property type="entry name" value="BioB"/>
    <property type="match status" value="1"/>
</dbReference>
<evidence type="ECO:0000256" key="13">
    <source>
        <dbReference type="ARBA" id="ARBA00051157"/>
    </source>
</evidence>
<dbReference type="InterPro" id="IPR007197">
    <property type="entry name" value="rSAM"/>
</dbReference>
<feature type="domain" description="Radical SAM core" evidence="19">
    <location>
        <begin position="51"/>
        <end position="278"/>
    </location>
</feature>
<evidence type="ECO:0000256" key="1">
    <source>
        <dbReference type="ARBA" id="ARBA00004942"/>
    </source>
</evidence>
<protein>
    <recommendedName>
        <fullName evidence="15 16">Biotin synthase</fullName>
        <ecNumber evidence="4 16">2.8.1.6</ecNumber>
    </recommendedName>
</protein>
<dbReference type="EMBL" id="BSUL01000001">
    <property type="protein sequence ID" value="GMA26971.1"/>
    <property type="molecule type" value="Genomic_DNA"/>
</dbReference>
<evidence type="ECO:0000256" key="18">
    <source>
        <dbReference type="SAM" id="MobiDB-lite"/>
    </source>
</evidence>
<feature type="binding site" evidence="16 17">
    <location>
        <position position="66"/>
    </location>
    <ligand>
        <name>[4Fe-4S] cluster</name>
        <dbReference type="ChEBI" id="CHEBI:49883"/>
        <note>4Fe-4S-S-AdoMet</note>
    </ligand>
</feature>
<dbReference type="PIRSF" id="PIRSF001619">
    <property type="entry name" value="Biotin_synth"/>
    <property type="match status" value="1"/>
</dbReference>
<dbReference type="SMART" id="SM00876">
    <property type="entry name" value="BATS"/>
    <property type="match status" value="1"/>
</dbReference>
<dbReference type="NCBIfam" id="TIGR00433">
    <property type="entry name" value="bioB"/>
    <property type="match status" value="1"/>
</dbReference>
<dbReference type="PROSITE" id="PS51918">
    <property type="entry name" value="RADICAL_SAM"/>
    <property type="match status" value="1"/>
</dbReference>
<dbReference type="FunFam" id="3.20.20.70:FF:000026">
    <property type="entry name" value="Biotin synthase"/>
    <property type="match status" value="1"/>
</dbReference>
<dbReference type="InterPro" id="IPR024177">
    <property type="entry name" value="Biotin_synthase"/>
</dbReference>
<keyword evidence="8 16" id="KW-0001">2Fe-2S</keyword>
<comment type="caution">
    <text evidence="20">The sequence shown here is derived from an EMBL/GenBank/DDBJ whole genome shotgun (WGS) entry which is preliminary data.</text>
</comment>
<dbReference type="GO" id="GO:0004076">
    <property type="term" value="F:biotin synthase activity"/>
    <property type="evidence" value="ECO:0007669"/>
    <property type="project" value="UniProtKB-UniRule"/>
</dbReference>
<evidence type="ECO:0000256" key="5">
    <source>
        <dbReference type="ARBA" id="ARBA00022485"/>
    </source>
</evidence>
<reference evidence="20 21" key="1">
    <citation type="journal article" date="2014" name="Int. J. Syst. Evol. Microbiol.">
        <title>Complete genome sequence of Corynebacterium casei LMG S-19264T (=DSM 44701T), isolated from a smear-ripened cheese.</title>
        <authorList>
            <consortium name="US DOE Joint Genome Institute (JGI-PGF)"/>
            <person name="Walter F."/>
            <person name="Albersmeier A."/>
            <person name="Kalinowski J."/>
            <person name="Ruckert C."/>
        </authorList>
    </citation>
    <scope>NUCLEOTIDE SEQUENCE [LARGE SCALE GENOMIC DNA]</scope>
    <source>
        <strain evidence="20 21">NBRC 112289</strain>
    </source>
</reference>
<dbReference type="SMART" id="SM00729">
    <property type="entry name" value="Elp3"/>
    <property type="match status" value="1"/>
</dbReference>
<keyword evidence="21" id="KW-1185">Reference proteome</keyword>
<sequence length="356" mass="38372">MTDYRALAREIDDGAILDDASAAVAILRAPDSELLDLVAAAGALRRKHFGNRVKLNYLVNLKSGLCQENCSYCSQALGATAPILRYSWLEPAEAVRQAEAGIGGGAARVCLVASGRGPMRRDIERVSAIASELKQQHPDVELCACLGLLREGQAERLAEAGIDAYNHNINTAESLHDEIVTTHRYEDRVATIAKAKQAGVSPCSGLIVGMGETDEQIVEALFALRALGSESIPINFLVPFDGTPMEGRWDLTPAQCLRIVALARLVCPSTEIRLAGGRELHLRSLQGLALHVANSIFLGDYLTAEGQAASADLELIRDNGFVAEQREPREEREERAHSTPPHTRRRGAGTALTPNA</sequence>
<feature type="binding site" evidence="16 17">
    <location>
        <position position="273"/>
    </location>
    <ligand>
        <name>[2Fe-2S] cluster</name>
        <dbReference type="ChEBI" id="CHEBI:190135"/>
    </ligand>
</feature>
<feature type="region of interest" description="Disordered" evidence="18">
    <location>
        <begin position="322"/>
        <end position="356"/>
    </location>
</feature>
<comment type="similarity">
    <text evidence="2 16">Belongs to the radical SAM superfamily. Biotin synthase family.</text>
</comment>
<proteinExistence type="inferred from homology"/>
<keyword evidence="6 16" id="KW-0808">Transferase</keyword>
<feature type="binding site" evidence="16 17">
    <location>
        <position position="203"/>
    </location>
    <ligand>
        <name>[2Fe-2S] cluster</name>
        <dbReference type="ChEBI" id="CHEBI:190135"/>
    </ligand>
</feature>
<feature type="binding site" evidence="16 17">
    <location>
        <position position="73"/>
    </location>
    <ligand>
        <name>[4Fe-4S] cluster</name>
        <dbReference type="ChEBI" id="CHEBI:49883"/>
        <note>4Fe-4S-S-AdoMet</note>
    </ligand>
</feature>
<evidence type="ECO:0000256" key="8">
    <source>
        <dbReference type="ARBA" id="ARBA00022714"/>
    </source>
</evidence>
<comment type="function">
    <text evidence="14 16">Catalyzes the conversion of dethiobiotin (DTB) to biotin by the insertion of a sulfur atom into dethiobiotin via a radical-based mechanism.</text>
</comment>
<dbReference type="InterPro" id="IPR010722">
    <property type="entry name" value="BATS_dom"/>
</dbReference>
<dbReference type="Proteomes" id="UP001157160">
    <property type="component" value="Unassembled WGS sequence"/>
</dbReference>
<feature type="binding site" evidence="16 17">
    <location>
        <position position="110"/>
    </location>
    <ligand>
        <name>[2Fe-2S] cluster</name>
        <dbReference type="ChEBI" id="CHEBI:190135"/>
    </ligand>
</feature>
<evidence type="ECO:0000256" key="15">
    <source>
        <dbReference type="ARBA" id="ARBA00070199"/>
    </source>
</evidence>
<comment type="cofactor">
    <cofactor evidence="16">
        <name>[2Fe-2S] cluster</name>
        <dbReference type="ChEBI" id="CHEBI:190135"/>
    </cofactor>
    <text evidence="16">Binds 1 [2Fe-2S] cluster. The cluster is coordinated with 3 cysteines and 1 arginine.</text>
</comment>
<dbReference type="PANTHER" id="PTHR22976:SF2">
    <property type="entry name" value="BIOTIN SYNTHASE, MITOCHONDRIAL"/>
    <property type="match status" value="1"/>
</dbReference>
<feature type="binding site" evidence="16 17">
    <location>
        <position position="143"/>
    </location>
    <ligand>
        <name>[2Fe-2S] cluster</name>
        <dbReference type="ChEBI" id="CHEBI:190135"/>
    </ligand>
</feature>
<keyword evidence="11 16" id="KW-0408">Iron</keyword>
<evidence type="ECO:0000256" key="10">
    <source>
        <dbReference type="ARBA" id="ARBA00022756"/>
    </source>
</evidence>
<feature type="compositionally biased region" description="Basic and acidic residues" evidence="18">
    <location>
        <begin position="324"/>
        <end position="337"/>
    </location>
</feature>
<evidence type="ECO:0000256" key="16">
    <source>
        <dbReference type="HAMAP-Rule" id="MF_01694"/>
    </source>
</evidence>
<evidence type="ECO:0000256" key="7">
    <source>
        <dbReference type="ARBA" id="ARBA00022691"/>
    </source>
</evidence>
<evidence type="ECO:0000256" key="2">
    <source>
        <dbReference type="ARBA" id="ARBA00010765"/>
    </source>
</evidence>
<gene>
    <name evidence="16" type="primary">bioB</name>
    <name evidence="20" type="ORF">GCM10025874_02240</name>
</gene>
<dbReference type="GO" id="GO:0009102">
    <property type="term" value="P:biotin biosynthetic process"/>
    <property type="evidence" value="ECO:0007669"/>
    <property type="project" value="UniProtKB-UniRule"/>
</dbReference>
<comment type="catalytic activity">
    <reaction evidence="13 16">
        <text>(4R,5S)-dethiobiotin + (sulfur carrier)-SH + 2 reduced [2Fe-2S]-[ferredoxin] + 2 S-adenosyl-L-methionine = (sulfur carrier)-H + biotin + 2 5'-deoxyadenosine + 2 L-methionine + 2 oxidized [2Fe-2S]-[ferredoxin]</text>
        <dbReference type="Rhea" id="RHEA:22060"/>
        <dbReference type="Rhea" id="RHEA-COMP:10000"/>
        <dbReference type="Rhea" id="RHEA-COMP:10001"/>
        <dbReference type="Rhea" id="RHEA-COMP:14737"/>
        <dbReference type="Rhea" id="RHEA-COMP:14739"/>
        <dbReference type="ChEBI" id="CHEBI:17319"/>
        <dbReference type="ChEBI" id="CHEBI:29917"/>
        <dbReference type="ChEBI" id="CHEBI:33737"/>
        <dbReference type="ChEBI" id="CHEBI:33738"/>
        <dbReference type="ChEBI" id="CHEBI:57586"/>
        <dbReference type="ChEBI" id="CHEBI:57844"/>
        <dbReference type="ChEBI" id="CHEBI:59789"/>
        <dbReference type="ChEBI" id="CHEBI:64428"/>
        <dbReference type="ChEBI" id="CHEBI:149473"/>
        <dbReference type="EC" id="2.8.1.6"/>
    </reaction>
</comment>
<accession>A0AA37XA09</accession>
<comment type="subunit">
    <text evidence="3 16">Homodimer.</text>
</comment>
<organism evidence="20 21">
    <name type="scientific">Arenivirga flava</name>
    <dbReference type="NCBI Taxonomy" id="1930060"/>
    <lineage>
        <taxon>Bacteria</taxon>
        <taxon>Bacillati</taxon>
        <taxon>Actinomycetota</taxon>
        <taxon>Actinomycetes</taxon>
        <taxon>Micrococcales</taxon>
        <taxon>Microbacteriaceae</taxon>
        <taxon>Arenivirga</taxon>
    </lineage>
</organism>
<dbReference type="Pfam" id="PF04055">
    <property type="entry name" value="Radical_SAM"/>
    <property type="match status" value="1"/>
</dbReference>
<dbReference type="InterPro" id="IPR058240">
    <property type="entry name" value="rSAM_sf"/>
</dbReference>
<dbReference type="GO" id="GO:0051537">
    <property type="term" value="F:2 iron, 2 sulfur cluster binding"/>
    <property type="evidence" value="ECO:0007669"/>
    <property type="project" value="UniProtKB-KW"/>
</dbReference>
<evidence type="ECO:0000313" key="20">
    <source>
        <dbReference type="EMBL" id="GMA26971.1"/>
    </source>
</evidence>
<dbReference type="SUPFAM" id="SSF102114">
    <property type="entry name" value="Radical SAM enzymes"/>
    <property type="match status" value="1"/>
</dbReference>
<dbReference type="Gene3D" id="3.20.20.70">
    <property type="entry name" value="Aldolase class I"/>
    <property type="match status" value="1"/>
</dbReference>
<comment type="pathway">
    <text evidence="1 16">Cofactor biosynthesis; biotin biosynthesis; biotin from 7,8-diaminononanoate: step 2/2.</text>
</comment>
<comment type="cofactor">
    <cofactor evidence="16 17">
        <name>[4Fe-4S] cluster</name>
        <dbReference type="ChEBI" id="CHEBI:49883"/>
    </cofactor>
    <text evidence="16 17">Binds 1 [4Fe-4S] cluster. The cluster is coordinated with 3 cysteines and an exchangeable S-adenosyl-L-methionine.</text>
</comment>
<keyword evidence="7 16" id="KW-0949">S-adenosyl-L-methionine</keyword>
<evidence type="ECO:0000313" key="21">
    <source>
        <dbReference type="Proteomes" id="UP001157160"/>
    </source>
</evidence>
<feature type="binding site" evidence="16 17">
    <location>
        <position position="70"/>
    </location>
    <ligand>
        <name>[4Fe-4S] cluster</name>
        <dbReference type="ChEBI" id="CHEBI:49883"/>
        <note>4Fe-4S-S-AdoMet</note>
    </ligand>
</feature>
<dbReference type="RefSeq" id="WP_431307972.1">
    <property type="nucleotide sequence ID" value="NZ_BSUL01000001.1"/>
</dbReference>
<dbReference type="CDD" id="cd01335">
    <property type="entry name" value="Radical_SAM"/>
    <property type="match status" value="1"/>
</dbReference>
<evidence type="ECO:0000256" key="12">
    <source>
        <dbReference type="ARBA" id="ARBA00023014"/>
    </source>
</evidence>
<evidence type="ECO:0000256" key="14">
    <source>
        <dbReference type="ARBA" id="ARBA00057568"/>
    </source>
</evidence>
<dbReference type="InterPro" id="IPR013785">
    <property type="entry name" value="Aldolase_TIM"/>
</dbReference>
<dbReference type="InterPro" id="IPR002684">
    <property type="entry name" value="Biotin_synth/BioAB"/>
</dbReference>
<dbReference type="InterPro" id="IPR006638">
    <property type="entry name" value="Elp3/MiaA/NifB-like_rSAM"/>
</dbReference>
<keyword evidence="10 16" id="KW-0093">Biotin biosynthesis</keyword>
<dbReference type="Pfam" id="PF06968">
    <property type="entry name" value="BATS"/>
    <property type="match status" value="1"/>
</dbReference>
<dbReference type="SFLD" id="SFLDG01278">
    <property type="entry name" value="biotin_synthase_like"/>
    <property type="match status" value="1"/>
</dbReference>